<dbReference type="AlphaFoldDB" id="A0A645IC81"/>
<gene>
    <name evidence="1" type="ORF">SDC9_196507</name>
</gene>
<proteinExistence type="predicted"/>
<protein>
    <submittedName>
        <fullName evidence="1">Uncharacterized protein</fullName>
    </submittedName>
</protein>
<reference evidence="1" key="1">
    <citation type="submission" date="2019-08" db="EMBL/GenBank/DDBJ databases">
        <authorList>
            <person name="Kucharzyk K."/>
            <person name="Murdoch R.W."/>
            <person name="Higgins S."/>
            <person name="Loffler F."/>
        </authorList>
    </citation>
    <scope>NUCLEOTIDE SEQUENCE</scope>
</reference>
<accession>A0A645IC81</accession>
<organism evidence="1">
    <name type="scientific">bioreactor metagenome</name>
    <dbReference type="NCBI Taxonomy" id="1076179"/>
    <lineage>
        <taxon>unclassified sequences</taxon>
        <taxon>metagenomes</taxon>
        <taxon>ecological metagenomes</taxon>
    </lineage>
</organism>
<evidence type="ECO:0000313" key="1">
    <source>
        <dbReference type="EMBL" id="MPN48895.1"/>
    </source>
</evidence>
<name>A0A645IC81_9ZZZZ</name>
<comment type="caution">
    <text evidence="1">The sequence shown here is derived from an EMBL/GenBank/DDBJ whole genome shotgun (WGS) entry which is preliminary data.</text>
</comment>
<sequence>MSRVNENTGGAVNRYNVFDKELADFVQTHSGIERDQRYPAFLLFDRCFQVGRYRDAFQFDKYFFKLNIAIYFSSTVCRRLLFHFYVENRGVGYSFLVFDAPCEKASKDGEVIVDRCNIQPLIQGNVHLQ</sequence>
<dbReference type="EMBL" id="VSSQ01111623">
    <property type="protein sequence ID" value="MPN48895.1"/>
    <property type="molecule type" value="Genomic_DNA"/>
</dbReference>